<name>A0ABS5YVQ6_9ACTN</name>
<evidence type="ECO:0000313" key="2">
    <source>
        <dbReference type="Proteomes" id="UP001519654"/>
    </source>
</evidence>
<keyword evidence="2" id="KW-1185">Reference proteome</keyword>
<evidence type="ECO:0000313" key="1">
    <source>
        <dbReference type="EMBL" id="MBU2666798.1"/>
    </source>
</evidence>
<accession>A0ABS5YVQ6</accession>
<proteinExistence type="predicted"/>
<dbReference type="RefSeq" id="WP_215790657.1">
    <property type="nucleotide sequence ID" value="NZ_JAHKKG010000007.1"/>
</dbReference>
<protein>
    <submittedName>
        <fullName evidence="1">Uncharacterized protein</fullName>
    </submittedName>
</protein>
<reference evidence="1 2" key="1">
    <citation type="submission" date="2021-06" db="EMBL/GenBank/DDBJ databases">
        <title>Actinoplanes lichenicola sp. nov., and Actinoplanes ovalisporus sp. nov., isolated from lichen in Thailand.</title>
        <authorList>
            <person name="Saeng-In P."/>
            <person name="Kanchanasin P."/>
            <person name="Yuki M."/>
            <person name="Kudo T."/>
            <person name="Ohkuma M."/>
            <person name="Phongsopitanun W."/>
            <person name="Tanasupawat S."/>
        </authorList>
    </citation>
    <scope>NUCLEOTIDE SEQUENCE [LARGE SCALE GENOMIC DNA]</scope>
    <source>
        <strain evidence="1 2">NBRC 110975</strain>
    </source>
</reference>
<dbReference type="Proteomes" id="UP001519654">
    <property type="component" value="Unassembled WGS sequence"/>
</dbReference>
<dbReference type="EMBL" id="JAHKKG010000007">
    <property type="protein sequence ID" value="MBU2666798.1"/>
    <property type="molecule type" value="Genomic_DNA"/>
</dbReference>
<gene>
    <name evidence="1" type="ORF">KOI35_25130</name>
</gene>
<organism evidence="1 2">
    <name type="scientific">Paractinoplanes bogorensis</name>
    <dbReference type="NCBI Taxonomy" id="1610840"/>
    <lineage>
        <taxon>Bacteria</taxon>
        <taxon>Bacillati</taxon>
        <taxon>Actinomycetota</taxon>
        <taxon>Actinomycetes</taxon>
        <taxon>Micromonosporales</taxon>
        <taxon>Micromonosporaceae</taxon>
        <taxon>Paractinoplanes</taxon>
    </lineage>
</organism>
<comment type="caution">
    <text evidence="1">The sequence shown here is derived from an EMBL/GenBank/DDBJ whole genome shotgun (WGS) entry which is preliminary data.</text>
</comment>
<sequence>MSALERWDQRGTSAVEAWADEATYRFHYAKHYLLDIYPILLKYRIKQGVRNAVDALPFLTESEQRRIRQWLRGHGF</sequence>